<evidence type="ECO:0008006" key="9">
    <source>
        <dbReference type="Google" id="ProtNLM"/>
    </source>
</evidence>
<reference evidence="7" key="1">
    <citation type="submission" date="2014-09" db="EMBL/GenBank/DDBJ databases">
        <title>Genome sequence of the luminous mushroom Mycena chlorophos for searching fungal bioluminescence genes.</title>
        <authorList>
            <person name="Tanaka Y."/>
            <person name="Kasuga D."/>
            <person name="Oba Y."/>
            <person name="Hase S."/>
            <person name="Sato K."/>
            <person name="Oba Y."/>
            <person name="Sakakibara Y."/>
        </authorList>
    </citation>
    <scope>NUCLEOTIDE SEQUENCE</scope>
</reference>
<gene>
    <name evidence="7" type="ORF">MCHLO_17103</name>
</gene>
<evidence type="ECO:0000256" key="2">
    <source>
        <dbReference type="ARBA" id="ARBA00022692"/>
    </source>
</evidence>
<keyword evidence="3" id="KW-1133">Transmembrane helix</keyword>
<comment type="subcellular location">
    <subcellularLocation>
        <location evidence="6">Nucleus outer membrane</location>
        <topology evidence="6">Single-pass membrane protein</topology>
    </subcellularLocation>
</comment>
<dbReference type="SUPFAM" id="SSF53474">
    <property type="entry name" value="alpha/beta-Hydrolases"/>
    <property type="match status" value="1"/>
</dbReference>
<accession>A0ABQ0MCF2</accession>
<keyword evidence="8" id="KW-1185">Reference proteome</keyword>
<evidence type="ECO:0000256" key="5">
    <source>
        <dbReference type="ARBA" id="ARBA00023242"/>
    </source>
</evidence>
<dbReference type="PANTHER" id="PTHR12265:SF30">
    <property type="entry name" value="TRANSMEMBRANE PROTEIN 53"/>
    <property type="match status" value="1"/>
</dbReference>
<evidence type="ECO:0000256" key="4">
    <source>
        <dbReference type="ARBA" id="ARBA00023136"/>
    </source>
</evidence>
<evidence type="ECO:0000313" key="7">
    <source>
        <dbReference type="EMBL" id="GAT61035.1"/>
    </source>
</evidence>
<comment type="similarity">
    <text evidence="1">Belongs to the TMEM53 family.</text>
</comment>
<keyword evidence="5" id="KW-0539">Nucleus</keyword>
<keyword evidence="2" id="KW-0812">Transmembrane</keyword>
<dbReference type="EMBL" id="DF849972">
    <property type="protein sequence ID" value="GAT61035.1"/>
    <property type="molecule type" value="Genomic_DNA"/>
</dbReference>
<evidence type="ECO:0000256" key="3">
    <source>
        <dbReference type="ARBA" id="ARBA00022989"/>
    </source>
</evidence>
<dbReference type="Pfam" id="PF05705">
    <property type="entry name" value="DUF829"/>
    <property type="match status" value="1"/>
</dbReference>
<sequence length="293" mass="32553">MVVSSLPTTTNFVPLGAFASIHKPSESSFANANAADPTLILVCGWMSAYPVHLHKYCTVYAQMYPGATIVLVPSHLSIFWTPYTALRARYAQLIDVLEAHGYREGNAKILTHIFSNGGAFHLVALNRVLQLAQSTPKKSIPRSPSLLVIDSAPAAERFSRIHGAITAPIRNPLTRLAVSAFVSSVFALIWVQKHVLHTPSIVDKMMSAVRAVRALPWMDAKTPRLYIYSKADKVMPYTEIDAHALRTERDGIDVRSVCFEGSDHVSHARMYPQEYWTAIRGLWKEVSEGKQLQ</sequence>
<dbReference type="Proteomes" id="UP000815677">
    <property type="component" value="Unassembled WGS sequence"/>
</dbReference>
<protein>
    <recommendedName>
        <fullName evidence="9">DUF829-domain-containing protein</fullName>
    </recommendedName>
</protein>
<evidence type="ECO:0000256" key="6">
    <source>
        <dbReference type="ARBA" id="ARBA00034303"/>
    </source>
</evidence>
<evidence type="ECO:0000256" key="1">
    <source>
        <dbReference type="ARBA" id="ARBA00007387"/>
    </source>
</evidence>
<keyword evidence="4" id="KW-0472">Membrane</keyword>
<name>A0ABQ0MCF2_MYCCL</name>
<dbReference type="InterPro" id="IPR029058">
    <property type="entry name" value="AB_hydrolase_fold"/>
</dbReference>
<dbReference type="InterPro" id="IPR008547">
    <property type="entry name" value="DUF829_TMEM53"/>
</dbReference>
<proteinExistence type="inferred from homology"/>
<organism evidence="7 8">
    <name type="scientific">Mycena chlorophos</name>
    <name type="common">Agaric fungus</name>
    <name type="synonym">Agaricus chlorophos</name>
    <dbReference type="NCBI Taxonomy" id="658473"/>
    <lineage>
        <taxon>Eukaryota</taxon>
        <taxon>Fungi</taxon>
        <taxon>Dikarya</taxon>
        <taxon>Basidiomycota</taxon>
        <taxon>Agaricomycotina</taxon>
        <taxon>Agaricomycetes</taxon>
        <taxon>Agaricomycetidae</taxon>
        <taxon>Agaricales</taxon>
        <taxon>Marasmiineae</taxon>
        <taxon>Mycenaceae</taxon>
        <taxon>Mycena</taxon>
    </lineage>
</organism>
<dbReference type="PANTHER" id="PTHR12265">
    <property type="entry name" value="TRANSMEMBRANE PROTEIN 53"/>
    <property type="match status" value="1"/>
</dbReference>
<evidence type="ECO:0000313" key="8">
    <source>
        <dbReference type="Proteomes" id="UP000815677"/>
    </source>
</evidence>